<protein>
    <submittedName>
        <fullName evidence="2">Uncharacterized protein</fullName>
    </submittedName>
</protein>
<comment type="caution">
    <text evidence="2">The sequence shown here is derived from an EMBL/GenBank/DDBJ whole genome shotgun (WGS) entry which is preliminary data.</text>
</comment>
<organism evidence="2">
    <name type="scientific">Bacteroides intestinalis</name>
    <dbReference type="NCBI Taxonomy" id="329854"/>
    <lineage>
        <taxon>Bacteria</taxon>
        <taxon>Pseudomonadati</taxon>
        <taxon>Bacteroidota</taxon>
        <taxon>Bacteroidia</taxon>
        <taxon>Bacteroidales</taxon>
        <taxon>Bacteroidaceae</taxon>
        <taxon>Bacteroides</taxon>
    </lineage>
</organism>
<sequence>MCGGEDGTIHYGEDIGFVVSKSVATHQQDEIAYQQCGNEIRDVTVFHGQRNNSSSTVAKGQALHDTQDTDAVESPDGCPELFAEAETFMGACPVVTESGEPADGKSDQEDDNSTLQYLHGGCMTELEIVLLQGDIGRDTHDEHEEGEDEIGGGEAIPLSVAQGGIYMSPSAGVVHHNHARNGDTAKDVEGKNALVCLGLTVHCNKCVKLFIQLSIPFVHWSTR</sequence>
<dbReference type="AlphaFoldDB" id="A0A139KUP8"/>
<evidence type="ECO:0000313" key="3">
    <source>
        <dbReference type="Proteomes" id="UP000070319"/>
    </source>
</evidence>
<reference evidence="2 3" key="1">
    <citation type="submission" date="2016-02" db="EMBL/GenBank/DDBJ databases">
        <authorList>
            <person name="Wen L."/>
            <person name="He K."/>
            <person name="Yang H."/>
        </authorList>
    </citation>
    <scope>NUCLEOTIDE SEQUENCE [LARGE SCALE GENOMIC DNA]</scope>
    <source>
        <strain evidence="2 3">KLE1704</strain>
    </source>
</reference>
<accession>A0A139KUP8</accession>
<feature type="region of interest" description="Disordered" evidence="1">
    <location>
        <begin position="51"/>
        <end position="74"/>
    </location>
</feature>
<dbReference type="Proteomes" id="UP000070319">
    <property type="component" value="Unassembled WGS sequence"/>
</dbReference>
<name>A0A139KUP8_9BACE</name>
<evidence type="ECO:0000256" key="1">
    <source>
        <dbReference type="SAM" id="MobiDB-lite"/>
    </source>
</evidence>
<gene>
    <name evidence="2" type="ORF">HMPREF2531_04550</name>
</gene>
<proteinExistence type="predicted"/>
<dbReference type="EMBL" id="LTDF01000163">
    <property type="protein sequence ID" value="KXT42907.1"/>
    <property type="molecule type" value="Genomic_DNA"/>
</dbReference>
<evidence type="ECO:0000313" key="2">
    <source>
        <dbReference type="EMBL" id="KXT42907.1"/>
    </source>
</evidence>